<dbReference type="GO" id="GO:0071555">
    <property type="term" value="P:cell wall organization"/>
    <property type="evidence" value="ECO:0007669"/>
    <property type="project" value="TreeGrafter"/>
</dbReference>
<accession>A0A7C0XA96</accession>
<dbReference type="EMBL" id="DRBW01000254">
    <property type="protein sequence ID" value="HDM90921.1"/>
    <property type="molecule type" value="Genomic_DNA"/>
</dbReference>
<dbReference type="Gene3D" id="3.90.78.10">
    <property type="entry name" value="UDP-N-acetylenolpyruvoylglucosamine reductase, C-terminal domain"/>
    <property type="match status" value="1"/>
</dbReference>
<dbReference type="UniPathway" id="UPA00219"/>
<dbReference type="InterPro" id="IPR036635">
    <property type="entry name" value="MurB_C_sf"/>
</dbReference>
<dbReference type="AlphaFoldDB" id="A0A7C0XA96"/>
<dbReference type="HAMAP" id="MF_00037">
    <property type="entry name" value="MurB"/>
    <property type="match status" value="1"/>
</dbReference>
<evidence type="ECO:0000259" key="2">
    <source>
        <dbReference type="Pfam" id="PF02873"/>
    </source>
</evidence>
<dbReference type="Pfam" id="PF02873">
    <property type="entry name" value="MurB_C"/>
    <property type="match status" value="1"/>
</dbReference>
<comment type="cofactor">
    <cofactor evidence="1">
        <name>FAD</name>
        <dbReference type="ChEBI" id="CHEBI:57692"/>
    </cofactor>
</comment>
<organism evidence="3">
    <name type="scientific">candidate division WOR-3 bacterium</name>
    <dbReference type="NCBI Taxonomy" id="2052148"/>
    <lineage>
        <taxon>Bacteria</taxon>
        <taxon>Bacteria division WOR-3</taxon>
    </lineage>
</organism>
<dbReference type="PANTHER" id="PTHR21071:SF4">
    <property type="entry name" value="UDP-N-ACETYLENOLPYRUVOYLGLUCOSAMINE REDUCTASE"/>
    <property type="match status" value="1"/>
</dbReference>
<feature type="domain" description="UDP-N-acetylenolpyruvoylglucosamine reductase C-terminal" evidence="2">
    <location>
        <begin position="16"/>
        <end position="115"/>
    </location>
</feature>
<dbReference type="InterPro" id="IPR003170">
    <property type="entry name" value="MurB"/>
</dbReference>
<dbReference type="SUPFAM" id="SSF56194">
    <property type="entry name" value="Uridine diphospho-N-Acetylenolpyruvylglucosamine reductase, MurB, C-terminal domain"/>
    <property type="match status" value="1"/>
</dbReference>
<protein>
    <submittedName>
        <fullName evidence="3">UDP-N-acetylenolpyruvoylglucosamine reductase</fullName>
    </submittedName>
</protein>
<dbReference type="GO" id="GO:0005829">
    <property type="term" value="C:cytosol"/>
    <property type="evidence" value="ECO:0007669"/>
    <property type="project" value="TreeGrafter"/>
</dbReference>
<dbReference type="Proteomes" id="UP000885931">
    <property type="component" value="Unassembled WGS sequence"/>
</dbReference>
<reference evidence="3" key="1">
    <citation type="journal article" date="2020" name="mSystems">
        <title>Genome- and Community-Level Interaction Insights into Carbon Utilization and Element Cycling Functions of Hydrothermarchaeota in Hydrothermal Sediment.</title>
        <authorList>
            <person name="Zhou Z."/>
            <person name="Liu Y."/>
            <person name="Xu W."/>
            <person name="Pan J."/>
            <person name="Luo Z.H."/>
            <person name="Li M."/>
        </authorList>
    </citation>
    <scope>NUCLEOTIDE SEQUENCE [LARGE SCALE GENOMIC DNA]</scope>
    <source>
        <strain evidence="3">HyVt-237</strain>
    </source>
</reference>
<evidence type="ECO:0000256" key="1">
    <source>
        <dbReference type="ARBA" id="ARBA00001974"/>
    </source>
</evidence>
<proteinExistence type="inferred from homology"/>
<dbReference type="PANTHER" id="PTHR21071">
    <property type="entry name" value="UDP-N-ACETYLENOLPYRUVOYLGLUCOSAMINE REDUCTASE"/>
    <property type="match status" value="1"/>
</dbReference>
<dbReference type="GO" id="GO:0008762">
    <property type="term" value="F:UDP-N-acetylmuramate dehydrogenase activity"/>
    <property type="evidence" value="ECO:0007669"/>
    <property type="project" value="InterPro"/>
</dbReference>
<dbReference type="GO" id="GO:0050660">
    <property type="term" value="F:flavin adenine dinucleotide binding"/>
    <property type="evidence" value="ECO:0007669"/>
    <property type="project" value="TreeGrafter"/>
</dbReference>
<feature type="non-terminal residue" evidence="3">
    <location>
        <position position="1"/>
    </location>
</feature>
<evidence type="ECO:0000313" key="3">
    <source>
        <dbReference type="EMBL" id="HDM90921.1"/>
    </source>
</evidence>
<dbReference type="InterPro" id="IPR011601">
    <property type="entry name" value="MurB_C"/>
</dbReference>
<name>A0A7C0XA96_UNCW3</name>
<gene>
    <name evidence="3" type="ORF">ENG67_06925</name>
</gene>
<sequence length="118" mass="13106">VVKVTLELAEGDPERITAETGKFLERRKREQPYGMRSAGCVFKNPENAEPAGYLLDKAGLKGFRIGYAAYSEIHANFIVNVGNASYGDILKLIEIGKERVKEEFGVSLEEEIVVVQDD</sequence>
<comment type="caution">
    <text evidence="3">The sequence shown here is derived from an EMBL/GenBank/DDBJ whole genome shotgun (WGS) entry which is preliminary data.</text>
</comment>
<dbReference type="GO" id="GO:0009252">
    <property type="term" value="P:peptidoglycan biosynthetic process"/>
    <property type="evidence" value="ECO:0007669"/>
    <property type="project" value="UniProtKB-UniPathway"/>
</dbReference>